<dbReference type="Pfam" id="PF13088">
    <property type="entry name" value="BNR_2"/>
    <property type="match status" value="1"/>
</dbReference>
<feature type="domain" description="Sialidase" evidence="4">
    <location>
        <begin position="44"/>
        <end position="333"/>
    </location>
</feature>
<proteinExistence type="inferred from homology"/>
<dbReference type="CDD" id="cd15482">
    <property type="entry name" value="Sialidase_non-viral"/>
    <property type="match status" value="1"/>
</dbReference>
<dbReference type="InterPro" id="IPR011040">
    <property type="entry name" value="Sialidase"/>
</dbReference>
<dbReference type="EC" id="3.2.1.18" evidence="3"/>
<comment type="catalytic activity">
    <reaction evidence="1">
        <text>Hydrolysis of alpha-(2-&gt;3)-, alpha-(2-&gt;6)-, alpha-(2-&gt;8)- glycosidic linkages of terminal sialic acid residues in oligosaccharides, glycoproteins, glycolipids, colominic acid and synthetic substrates.</text>
        <dbReference type="EC" id="3.2.1.18"/>
    </reaction>
</comment>
<dbReference type="PANTHER" id="PTHR10628:SF30">
    <property type="entry name" value="EXO-ALPHA-SIALIDASE"/>
    <property type="match status" value="1"/>
</dbReference>
<name>A0ABT3FWW1_9BACT</name>
<protein>
    <recommendedName>
        <fullName evidence="3">exo-alpha-sialidase</fullName>
        <ecNumber evidence="3">3.2.1.18</ecNumber>
    </recommendedName>
</protein>
<reference evidence="5" key="1">
    <citation type="submission" date="2022-10" db="EMBL/GenBank/DDBJ databases">
        <title>Luteolibacter sp. GHJ8, whole genome shotgun sequencing project.</title>
        <authorList>
            <person name="Zhao G."/>
            <person name="Shen L."/>
        </authorList>
    </citation>
    <scope>NUCLEOTIDE SEQUENCE</scope>
    <source>
        <strain evidence="5">GHJ8</strain>
    </source>
</reference>
<dbReference type="Gene3D" id="2.120.10.10">
    <property type="match status" value="1"/>
</dbReference>
<evidence type="ECO:0000259" key="4">
    <source>
        <dbReference type="Pfam" id="PF13088"/>
    </source>
</evidence>
<dbReference type="Proteomes" id="UP001165653">
    <property type="component" value="Unassembled WGS sequence"/>
</dbReference>
<dbReference type="RefSeq" id="WP_264510148.1">
    <property type="nucleotide sequence ID" value="NZ_JAPDDR010000001.1"/>
</dbReference>
<evidence type="ECO:0000313" key="6">
    <source>
        <dbReference type="Proteomes" id="UP001165653"/>
    </source>
</evidence>
<comment type="caution">
    <text evidence="5">The sequence shown here is derived from an EMBL/GenBank/DDBJ whole genome shotgun (WGS) entry which is preliminary data.</text>
</comment>
<evidence type="ECO:0000256" key="2">
    <source>
        <dbReference type="ARBA" id="ARBA00009348"/>
    </source>
</evidence>
<evidence type="ECO:0000256" key="3">
    <source>
        <dbReference type="ARBA" id="ARBA00012733"/>
    </source>
</evidence>
<dbReference type="InterPro" id="IPR026856">
    <property type="entry name" value="Sialidase_fam"/>
</dbReference>
<dbReference type="GO" id="GO:0016787">
    <property type="term" value="F:hydrolase activity"/>
    <property type="evidence" value="ECO:0007669"/>
    <property type="project" value="UniProtKB-KW"/>
</dbReference>
<evidence type="ECO:0000313" key="5">
    <source>
        <dbReference type="EMBL" id="MCW1912083.1"/>
    </source>
</evidence>
<keyword evidence="5" id="KW-0378">Hydrolase</keyword>
<accession>A0ABT3FWW1</accession>
<comment type="similarity">
    <text evidence="2">Belongs to the glycosyl hydrolase 33 family.</text>
</comment>
<organism evidence="5 6">
    <name type="scientific">Luteolibacter rhizosphaerae</name>
    <dbReference type="NCBI Taxonomy" id="2989719"/>
    <lineage>
        <taxon>Bacteria</taxon>
        <taxon>Pseudomonadati</taxon>
        <taxon>Verrucomicrobiota</taxon>
        <taxon>Verrucomicrobiia</taxon>
        <taxon>Verrucomicrobiales</taxon>
        <taxon>Verrucomicrobiaceae</taxon>
        <taxon>Luteolibacter</taxon>
    </lineage>
</organism>
<keyword evidence="6" id="KW-1185">Reference proteome</keyword>
<evidence type="ECO:0000256" key="1">
    <source>
        <dbReference type="ARBA" id="ARBA00000427"/>
    </source>
</evidence>
<gene>
    <name evidence="5" type="ORF">OJ996_00760</name>
</gene>
<dbReference type="PANTHER" id="PTHR10628">
    <property type="entry name" value="SIALIDASE"/>
    <property type="match status" value="1"/>
</dbReference>
<dbReference type="SUPFAM" id="SSF50939">
    <property type="entry name" value="Sialidases"/>
    <property type="match status" value="1"/>
</dbReference>
<dbReference type="InterPro" id="IPR036278">
    <property type="entry name" value="Sialidase_sf"/>
</dbReference>
<dbReference type="EMBL" id="JAPDDR010000001">
    <property type="protein sequence ID" value="MCW1912083.1"/>
    <property type="molecule type" value="Genomic_DNA"/>
</dbReference>
<sequence length="357" mass="39575">MRALLLGLVLCTPLLARDIYVSTGQSPRHTYRIPTLAVTKQGTILAFAERRVNGKSDTGDIDTVVKRITADGTISNEITVADMGTDTIGNACPIVDPESGVVTVIMTWNRLPEKKVVPGFGEDSRLVYLTRSTDDGRTWSKPEDISRQVKLDTWSWFASGPGSGIVTERGQHKGRFVLGVNHKQAEGYFAHVIYSDDRGKTWKSSKSYAAPHTNECEVAELEDGSLMLNMRNHGSPKKERAVAISKNGVETWGETTWDPQLPEPQCMGTLKRHSWAADGKPGLLLFMNPASQEGRKDLVFRGSYDDGKTWTEKVPIKLGDAAYSHLAMMPDGKHVLAYETDNYGKIILEVGFHQRRR</sequence>